<dbReference type="Gene3D" id="1.10.10.1320">
    <property type="entry name" value="Anti-sigma factor, zinc-finger domain"/>
    <property type="match status" value="1"/>
</dbReference>
<dbReference type="Proteomes" id="UP000317371">
    <property type="component" value="Unassembled WGS sequence"/>
</dbReference>
<keyword evidence="3" id="KW-1185">Reference proteome</keyword>
<dbReference type="InParanoid" id="A0A540VDR6"/>
<dbReference type="OrthoDB" id="166006at2"/>
<dbReference type="EMBL" id="VIGC01000019">
    <property type="protein sequence ID" value="TQE94906.1"/>
    <property type="molecule type" value="Genomic_DNA"/>
</dbReference>
<protein>
    <recommendedName>
        <fullName evidence="1">Putative zinc-finger domain-containing protein</fullName>
    </recommendedName>
</protein>
<gene>
    <name evidence="2" type="ORF">FKZ61_14950</name>
</gene>
<dbReference type="Pfam" id="PF13490">
    <property type="entry name" value="zf-HC2"/>
    <property type="match status" value="1"/>
</dbReference>
<feature type="domain" description="Putative zinc-finger" evidence="1">
    <location>
        <begin position="6"/>
        <end position="40"/>
    </location>
</feature>
<evidence type="ECO:0000313" key="2">
    <source>
        <dbReference type="EMBL" id="TQE94906.1"/>
    </source>
</evidence>
<dbReference type="RefSeq" id="WP_141610948.1">
    <property type="nucleotide sequence ID" value="NZ_VIGC02000019.1"/>
</dbReference>
<proteinExistence type="predicted"/>
<dbReference type="InterPro" id="IPR027383">
    <property type="entry name" value="Znf_put"/>
</dbReference>
<accession>A0A540VDR6</accession>
<dbReference type="InterPro" id="IPR041916">
    <property type="entry name" value="Anti_sigma_zinc_sf"/>
</dbReference>
<evidence type="ECO:0000313" key="3">
    <source>
        <dbReference type="Proteomes" id="UP000317371"/>
    </source>
</evidence>
<name>A0A540VDR6_9CHLR</name>
<evidence type="ECO:0000259" key="1">
    <source>
        <dbReference type="Pfam" id="PF13490"/>
    </source>
</evidence>
<dbReference type="AlphaFoldDB" id="A0A540VDR6"/>
<reference evidence="2 3" key="1">
    <citation type="submission" date="2019-06" db="EMBL/GenBank/DDBJ databases">
        <title>Genome sequence of Litorilinea aerophila BAA-2444.</title>
        <authorList>
            <person name="Maclea K.S."/>
            <person name="Maurais E.G."/>
            <person name="Iannazzi L.C."/>
        </authorList>
    </citation>
    <scope>NUCLEOTIDE SEQUENCE [LARGE SCALE GENOMIC DNA]</scope>
    <source>
        <strain evidence="2 3">ATCC BAA-2444</strain>
    </source>
</reference>
<organism evidence="2 3">
    <name type="scientific">Litorilinea aerophila</name>
    <dbReference type="NCBI Taxonomy" id="1204385"/>
    <lineage>
        <taxon>Bacteria</taxon>
        <taxon>Bacillati</taxon>
        <taxon>Chloroflexota</taxon>
        <taxon>Caldilineae</taxon>
        <taxon>Caldilineales</taxon>
        <taxon>Caldilineaceae</taxon>
        <taxon>Litorilinea</taxon>
    </lineage>
</organism>
<sequence>MDERRCRQWLGELSAYLDGELAQELCAELERHLQDCPDCQVVVDTLARTVTLYRVLPAPGLPDGARQRLFHRLHLDSLGD</sequence>
<comment type="caution">
    <text evidence="2">The sequence shown here is derived from an EMBL/GenBank/DDBJ whole genome shotgun (WGS) entry which is preliminary data.</text>
</comment>